<keyword evidence="5" id="KW-0007">Acetylation</keyword>
<evidence type="ECO:0000256" key="5">
    <source>
        <dbReference type="ARBA" id="ARBA00022990"/>
    </source>
</evidence>
<keyword evidence="7" id="KW-0576">Peroxisome</keyword>
<dbReference type="InParanoid" id="A0A4S2MI50"/>
<dbReference type="STRING" id="341454.A0A4S2MI50"/>
<evidence type="ECO:0000256" key="6">
    <source>
        <dbReference type="ARBA" id="ARBA00023098"/>
    </source>
</evidence>
<evidence type="ECO:0000256" key="1">
    <source>
        <dbReference type="ARBA" id="ARBA00004275"/>
    </source>
</evidence>
<dbReference type="PANTHER" id="PTHR43149:SF1">
    <property type="entry name" value="DELTA(3,5)-DELTA(2,4)-DIENOYL-COA ISOMERASE, MITOCHONDRIAL"/>
    <property type="match status" value="1"/>
</dbReference>
<dbReference type="FunFam" id="3.90.226.10:FF:000024">
    <property type="entry name" value="Delta3,5-delta2,4-dienoyl-CoA isomerase"/>
    <property type="match status" value="1"/>
</dbReference>
<keyword evidence="6" id="KW-0443">Lipid metabolism</keyword>
<dbReference type="InterPro" id="IPR014748">
    <property type="entry name" value="Enoyl-CoA_hydra_C"/>
</dbReference>
<dbReference type="Proteomes" id="UP000298138">
    <property type="component" value="Unassembled WGS sequence"/>
</dbReference>
<dbReference type="CDD" id="cd06558">
    <property type="entry name" value="crotonase-like"/>
    <property type="match status" value="1"/>
</dbReference>
<dbReference type="GO" id="GO:0051750">
    <property type="term" value="F:delta(3,5)-delta(2,4)-dienoyl-CoA isomerase activity"/>
    <property type="evidence" value="ECO:0007669"/>
    <property type="project" value="TreeGrafter"/>
</dbReference>
<dbReference type="UniPathway" id="UPA00659"/>
<dbReference type="GO" id="GO:0006635">
    <property type="term" value="P:fatty acid beta-oxidation"/>
    <property type="evidence" value="ECO:0007669"/>
    <property type="project" value="UniProtKB-UniPathway"/>
</dbReference>
<name>A0A4S2MI50_9PEZI</name>
<evidence type="ECO:0000313" key="9">
    <source>
        <dbReference type="EMBL" id="TGZ76556.1"/>
    </source>
</evidence>
<proteinExistence type="inferred from homology"/>
<dbReference type="Gene3D" id="1.10.12.10">
    <property type="entry name" value="Lyase 2-enoyl-coa Hydratase, Chain A, domain 2"/>
    <property type="match status" value="1"/>
</dbReference>
<dbReference type="GO" id="GO:0005777">
    <property type="term" value="C:peroxisome"/>
    <property type="evidence" value="ECO:0007669"/>
    <property type="project" value="UniProtKB-SubCell"/>
</dbReference>
<dbReference type="EMBL" id="ML220173">
    <property type="protein sequence ID" value="TGZ76556.1"/>
    <property type="molecule type" value="Genomic_DNA"/>
</dbReference>
<dbReference type="Gene3D" id="3.90.226.10">
    <property type="entry name" value="2-enoyl-CoA Hydratase, Chain A, domain 1"/>
    <property type="match status" value="1"/>
</dbReference>
<dbReference type="SUPFAM" id="SSF52096">
    <property type="entry name" value="ClpP/crotonase"/>
    <property type="match status" value="1"/>
</dbReference>
<keyword evidence="10" id="KW-1185">Reference proteome</keyword>
<comment type="subcellular location">
    <subcellularLocation>
        <location evidence="1">Peroxisome</location>
    </subcellularLocation>
</comment>
<dbReference type="OrthoDB" id="14970at2759"/>
<evidence type="ECO:0000256" key="4">
    <source>
        <dbReference type="ARBA" id="ARBA00022832"/>
    </source>
</evidence>
<comment type="pathway">
    <text evidence="2">Lipid metabolism; fatty acid beta-oxidation.</text>
</comment>
<accession>A0A4S2MI50</accession>
<protein>
    <submittedName>
        <fullName evidence="9">ClpP/crotonase</fullName>
    </submittedName>
</protein>
<dbReference type="Pfam" id="PF00378">
    <property type="entry name" value="ECH_1"/>
    <property type="match status" value="1"/>
</dbReference>
<evidence type="ECO:0000313" key="10">
    <source>
        <dbReference type="Proteomes" id="UP000298138"/>
    </source>
</evidence>
<organism evidence="9 10">
    <name type="scientific">Ascodesmis nigricans</name>
    <dbReference type="NCBI Taxonomy" id="341454"/>
    <lineage>
        <taxon>Eukaryota</taxon>
        <taxon>Fungi</taxon>
        <taxon>Dikarya</taxon>
        <taxon>Ascomycota</taxon>
        <taxon>Pezizomycotina</taxon>
        <taxon>Pezizomycetes</taxon>
        <taxon>Pezizales</taxon>
        <taxon>Ascodesmidaceae</taxon>
        <taxon>Ascodesmis</taxon>
    </lineage>
</organism>
<reference evidence="9 10" key="1">
    <citation type="submission" date="2019-04" db="EMBL/GenBank/DDBJ databases">
        <title>Comparative genomics and transcriptomics to analyze fruiting body development in filamentous ascomycetes.</title>
        <authorList>
            <consortium name="DOE Joint Genome Institute"/>
            <person name="Lutkenhaus R."/>
            <person name="Traeger S."/>
            <person name="Breuer J."/>
            <person name="Kuo A."/>
            <person name="Lipzen A."/>
            <person name="Pangilinan J."/>
            <person name="Dilworth D."/>
            <person name="Sandor L."/>
            <person name="Poggeler S."/>
            <person name="Barry K."/>
            <person name="Grigoriev I.V."/>
            <person name="Nowrousian M."/>
        </authorList>
    </citation>
    <scope>NUCLEOTIDE SEQUENCE [LARGE SCALE GENOMIC DNA]</scope>
    <source>
        <strain evidence="9 10">CBS 389.68</strain>
    </source>
</reference>
<dbReference type="GO" id="GO:0005739">
    <property type="term" value="C:mitochondrion"/>
    <property type="evidence" value="ECO:0007669"/>
    <property type="project" value="TreeGrafter"/>
</dbReference>
<evidence type="ECO:0000256" key="3">
    <source>
        <dbReference type="ARBA" id="ARBA00005254"/>
    </source>
</evidence>
<evidence type="ECO:0000256" key="7">
    <source>
        <dbReference type="ARBA" id="ARBA00023140"/>
    </source>
</evidence>
<dbReference type="AlphaFoldDB" id="A0A4S2MI50"/>
<comment type="similarity">
    <text evidence="3">Belongs to the enoyl-CoA hydratase/isomerase family.</text>
</comment>
<evidence type="ECO:0000256" key="2">
    <source>
        <dbReference type="ARBA" id="ARBA00005005"/>
    </source>
</evidence>
<dbReference type="InterPro" id="IPR045002">
    <property type="entry name" value="Ech1-like"/>
</dbReference>
<evidence type="ECO:0000256" key="8">
    <source>
        <dbReference type="ARBA" id="ARBA00023235"/>
    </source>
</evidence>
<sequence length="277" mass="30025">MSTYSYKYFNVTFPFENVAHVEINRADKLNAFHTEMWTEYGTVFSALSVDPNVRTIVLSGAGDRAFSAGLDIKGGADALTSSSDLDNARTTWGFKRMIKSFQDAIGSVDTCEKPVIAAVHGIAFGLAIDITSACDIRVCAADVKFSVKEVDIGIAADIGTLTRLPKIVGNMSWVKDVAYSARIFGAEEALKQGFVSAVLEDKKKALEHALKLAALIAGKSPVAVQGTKRLINYSVDHTVQEGLDYTQIWNAAMIQCADPTEAIRATFSKEKPKFAKL</sequence>
<keyword evidence="8" id="KW-0413">Isomerase</keyword>
<dbReference type="PANTHER" id="PTHR43149">
    <property type="entry name" value="ENOYL-COA HYDRATASE"/>
    <property type="match status" value="1"/>
</dbReference>
<dbReference type="InterPro" id="IPR029045">
    <property type="entry name" value="ClpP/crotonase-like_dom_sf"/>
</dbReference>
<dbReference type="InterPro" id="IPR001753">
    <property type="entry name" value="Enoyl-CoA_hydra/iso"/>
</dbReference>
<dbReference type="FunFam" id="1.10.12.10:FF:000004">
    <property type="entry name" value="Delta3,5-delta2,4-dienoyl-CoA isomerase"/>
    <property type="match status" value="1"/>
</dbReference>
<gene>
    <name evidence="9" type="ORF">EX30DRAFT_344780</name>
</gene>
<keyword evidence="4" id="KW-0276">Fatty acid metabolism</keyword>